<dbReference type="GO" id="GO:0034386">
    <property type="term" value="F:4-aminobutyrate:2-oxoglutarate transaminase activity"/>
    <property type="evidence" value="ECO:0007669"/>
    <property type="project" value="UniProtKB-EC"/>
</dbReference>
<evidence type="ECO:0000256" key="7">
    <source>
        <dbReference type="ARBA" id="ARBA00022576"/>
    </source>
</evidence>
<evidence type="ECO:0000256" key="9">
    <source>
        <dbReference type="ARBA" id="ARBA00022898"/>
    </source>
</evidence>
<evidence type="ECO:0000256" key="8">
    <source>
        <dbReference type="ARBA" id="ARBA00022679"/>
    </source>
</evidence>
<dbReference type="InterPro" id="IPR015421">
    <property type="entry name" value="PyrdxlP-dep_Trfase_major"/>
</dbReference>
<dbReference type="Pfam" id="PF00202">
    <property type="entry name" value="Aminotran_3"/>
    <property type="match status" value="1"/>
</dbReference>
<comment type="catalytic activity">
    <reaction evidence="1">
        <text>(S)-3-amino-2-methylpropanoate + 2-oxoglutarate = 2-methyl-3-oxopropanoate + L-glutamate</text>
        <dbReference type="Rhea" id="RHEA:13993"/>
        <dbReference type="ChEBI" id="CHEBI:16810"/>
        <dbReference type="ChEBI" id="CHEBI:29985"/>
        <dbReference type="ChEBI" id="CHEBI:57700"/>
        <dbReference type="ChEBI" id="CHEBI:58655"/>
        <dbReference type="EC" id="2.6.1.22"/>
    </reaction>
</comment>
<evidence type="ECO:0000313" key="17">
    <source>
        <dbReference type="EMBL" id="MFC5452118.1"/>
    </source>
</evidence>
<evidence type="ECO:0000313" key="18">
    <source>
        <dbReference type="Proteomes" id="UP001596044"/>
    </source>
</evidence>
<dbReference type="NCBIfam" id="NF005376">
    <property type="entry name" value="PRK06918.1"/>
    <property type="match status" value="1"/>
</dbReference>
<evidence type="ECO:0000256" key="1">
    <source>
        <dbReference type="ARBA" id="ARBA00001750"/>
    </source>
</evidence>
<dbReference type="NCBIfam" id="TIGR00700">
    <property type="entry name" value="GABAtrnsam"/>
    <property type="match status" value="1"/>
</dbReference>
<comment type="cofactor">
    <cofactor evidence="2">
        <name>pyridoxal 5'-phosphate</name>
        <dbReference type="ChEBI" id="CHEBI:597326"/>
    </cofactor>
</comment>
<protein>
    <recommendedName>
        <fullName evidence="12">(S)-3-amino-2-methylpropionate transaminase</fullName>
        <ecNumber evidence="6">2.6.1.19</ecNumber>
        <ecNumber evidence="5">2.6.1.22</ecNumber>
    </recommendedName>
    <alternativeName>
        <fullName evidence="13">GABA aminotransferase</fullName>
    </alternativeName>
    <alternativeName>
        <fullName evidence="11">Gamma-amino-N-butyrate transaminase</fullName>
    </alternativeName>
    <alternativeName>
        <fullName evidence="15">Glutamate:succinic semialdehyde transaminase</fullName>
    </alternativeName>
    <alternativeName>
        <fullName evidence="10">L-AIBAT</fullName>
    </alternativeName>
</protein>
<comment type="catalytic activity">
    <reaction evidence="14">
        <text>4-aminobutanoate + 2-oxoglutarate = succinate semialdehyde + L-glutamate</text>
        <dbReference type="Rhea" id="RHEA:23352"/>
        <dbReference type="ChEBI" id="CHEBI:16810"/>
        <dbReference type="ChEBI" id="CHEBI:29985"/>
        <dbReference type="ChEBI" id="CHEBI:57706"/>
        <dbReference type="ChEBI" id="CHEBI:59888"/>
        <dbReference type="EC" id="2.6.1.19"/>
    </reaction>
</comment>
<accession>A0ABW0KF81</accession>
<gene>
    <name evidence="17" type="primary">gabT</name>
    <name evidence="17" type="ORF">ACFPOG_28325</name>
</gene>
<dbReference type="InterPro" id="IPR015422">
    <property type="entry name" value="PyrdxlP-dep_Trfase_small"/>
</dbReference>
<dbReference type="EMBL" id="JBHSMJ010000042">
    <property type="protein sequence ID" value="MFC5452118.1"/>
    <property type="molecule type" value="Genomic_DNA"/>
</dbReference>
<proteinExistence type="inferred from homology"/>
<reference evidence="18" key="1">
    <citation type="journal article" date="2019" name="Int. J. Syst. Evol. Microbiol.">
        <title>The Global Catalogue of Microorganisms (GCM) 10K type strain sequencing project: providing services to taxonomists for standard genome sequencing and annotation.</title>
        <authorList>
            <consortium name="The Broad Institute Genomics Platform"/>
            <consortium name="The Broad Institute Genome Sequencing Center for Infectious Disease"/>
            <person name="Wu L."/>
            <person name="Ma J."/>
        </authorList>
    </citation>
    <scope>NUCLEOTIDE SEQUENCE [LARGE SCALE GENOMIC DNA]</scope>
    <source>
        <strain evidence="18">KACC 11904</strain>
    </source>
</reference>
<dbReference type="InterPro" id="IPR004632">
    <property type="entry name" value="4NH2But_aminotransferase_bac"/>
</dbReference>
<name>A0ABW0KF81_9BACL</name>
<keyword evidence="8 17" id="KW-0808">Transferase</keyword>
<dbReference type="RefSeq" id="WP_377526532.1">
    <property type="nucleotide sequence ID" value="NZ_JAQFVF010000010.1"/>
</dbReference>
<evidence type="ECO:0000256" key="11">
    <source>
        <dbReference type="ARBA" id="ARBA00030204"/>
    </source>
</evidence>
<evidence type="ECO:0000256" key="14">
    <source>
        <dbReference type="ARBA" id="ARBA00048021"/>
    </source>
</evidence>
<evidence type="ECO:0000256" key="15">
    <source>
        <dbReference type="ARBA" id="ARBA00050054"/>
    </source>
</evidence>
<evidence type="ECO:0000256" key="2">
    <source>
        <dbReference type="ARBA" id="ARBA00001933"/>
    </source>
</evidence>
<sequence>MSMAAKKTCIEMKTAIPGPQAQLLLERRMASVPRGPFHTVQTFAAKGEGALLTDVDGNTFIDFAGAIGTLNVGHCPPKVVEALKAQLDQYLHPSFHVMMYEPYIALAEKLNQLTPGDHAKKTFFLNSGAEAVENAVKIARKYTGRKAVISFERGFHGRTYMAMSLTSKVKPYKNGFGPFAPDTYKMPYPYYYRAPSGMSQDEVDAQLLHKFEDFFLSEVPGEEVAAIIMEPVQGEGGFVIPSVRFVQGVAALCKQYGILFIADEVQTGFGRTGSNFAMEHFGVIPDLMTMSKSIAAGLPLSAVTGRAEIMDAPGIGEIGGTYGGSPLGCVAALQVIRMLEEEALAQRAVAIGDAVRERFLRLQQQYGRIGDVRTLGAMSAIELVKDPVSKAPDKELTSRILQEAHQRGVIVMSAGLYGNVIRILSPLVITDEQLAEGLDVLEEAMIACLGGAVRA</sequence>
<dbReference type="Gene3D" id="3.40.640.10">
    <property type="entry name" value="Type I PLP-dependent aspartate aminotransferase-like (Major domain)"/>
    <property type="match status" value="1"/>
</dbReference>
<dbReference type="InterPro" id="IPR005814">
    <property type="entry name" value="Aminotrans_3"/>
</dbReference>
<dbReference type="InterPro" id="IPR050103">
    <property type="entry name" value="Class-III_PLP-dep_AT"/>
</dbReference>
<evidence type="ECO:0000256" key="12">
    <source>
        <dbReference type="ARBA" id="ARBA00030857"/>
    </source>
</evidence>
<evidence type="ECO:0000256" key="4">
    <source>
        <dbReference type="ARBA" id="ARBA00008954"/>
    </source>
</evidence>
<keyword evidence="18" id="KW-1185">Reference proteome</keyword>
<organism evidence="17 18">
    <name type="scientific">Paenibacillus aestuarii</name>
    <dbReference type="NCBI Taxonomy" id="516965"/>
    <lineage>
        <taxon>Bacteria</taxon>
        <taxon>Bacillati</taxon>
        <taxon>Bacillota</taxon>
        <taxon>Bacilli</taxon>
        <taxon>Bacillales</taxon>
        <taxon>Paenibacillaceae</taxon>
        <taxon>Paenibacillus</taxon>
    </lineage>
</organism>
<evidence type="ECO:0000256" key="6">
    <source>
        <dbReference type="ARBA" id="ARBA00012912"/>
    </source>
</evidence>
<evidence type="ECO:0000256" key="10">
    <source>
        <dbReference type="ARBA" id="ARBA00029760"/>
    </source>
</evidence>
<dbReference type="Proteomes" id="UP001596044">
    <property type="component" value="Unassembled WGS sequence"/>
</dbReference>
<dbReference type="InterPro" id="IPR015424">
    <property type="entry name" value="PyrdxlP-dep_Trfase"/>
</dbReference>
<dbReference type="Gene3D" id="3.90.1150.10">
    <property type="entry name" value="Aspartate Aminotransferase, domain 1"/>
    <property type="match status" value="1"/>
</dbReference>
<dbReference type="EC" id="2.6.1.19" evidence="6"/>
<dbReference type="PROSITE" id="PS00600">
    <property type="entry name" value="AA_TRANSFER_CLASS_3"/>
    <property type="match status" value="1"/>
</dbReference>
<evidence type="ECO:0000256" key="5">
    <source>
        <dbReference type="ARBA" id="ARBA00012876"/>
    </source>
</evidence>
<dbReference type="PANTHER" id="PTHR11986">
    <property type="entry name" value="AMINOTRANSFERASE CLASS III"/>
    <property type="match status" value="1"/>
</dbReference>
<dbReference type="SUPFAM" id="SSF53383">
    <property type="entry name" value="PLP-dependent transferases"/>
    <property type="match status" value="1"/>
</dbReference>
<keyword evidence="7 17" id="KW-0032">Aminotransferase</keyword>
<comment type="similarity">
    <text evidence="4 16">Belongs to the class-III pyridoxal-phosphate-dependent aminotransferase family.</text>
</comment>
<evidence type="ECO:0000256" key="3">
    <source>
        <dbReference type="ARBA" id="ARBA00005176"/>
    </source>
</evidence>
<keyword evidence="9 16" id="KW-0663">Pyridoxal phosphate</keyword>
<comment type="caution">
    <text evidence="17">The sequence shown here is derived from an EMBL/GenBank/DDBJ whole genome shotgun (WGS) entry which is preliminary data.</text>
</comment>
<evidence type="ECO:0000256" key="13">
    <source>
        <dbReference type="ARBA" id="ARBA00031787"/>
    </source>
</evidence>
<dbReference type="CDD" id="cd00610">
    <property type="entry name" value="OAT_like"/>
    <property type="match status" value="1"/>
</dbReference>
<evidence type="ECO:0000256" key="16">
    <source>
        <dbReference type="RuleBase" id="RU003560"/>
    </source>
</evidence>
<dbReference type="PANTHER" id="PTHR11986:SF58">
    <property type="entry name" value="LEUCINE_METHIONINE RACEMASE"/>
    <property type="match status" value="1"/>
</dbReference>
<dbReference type="EC" id="2.6.1.22" evidence="5"/>
<dbReference type="PIRSF" id="PIRSF000521">
    <property type="entry name" value="Transaminase_4ab_Lys_Orn"/>
    <property type="match status" value="1"/>
</dbReference>
<dbReference type="InterPro" id="IPR049704">
    <property type="entry name" value="Aminotrans_3_PPA_site"/>
</dbReference>
<comment type="pathway">
    <text evidence="3">Amino-acid degradation; 4-aminobutanoate degradation.</text>
</comment>